<feature type="transmembrane region" description="Helical" evidence="12">
    <location>
        <begin position="77"/>
        <end position="99"/>
    </location>
</feature>
<dbReference type="SUPFAM" id="SSF81336">
    <property type="entry name" value="F1F0 ATP synthase subunit A"/>
    <property type="match status" value="1"/>
</dbReference>
<keyword evidence="3" id="KW-0813">Transport</keyword>
<dbReference type="Gene3D" id="1.20.120.220">
    <property type="entry name" value="ATP synthase, F0 complex, subunit A"/>
    <property type="match status" value="1"/>
</dbReference>
<dbReference type="GO" id="GO:0046933">
    <property type="term" value="F:proton-transporting ATP synthase activity, rotational mechanism"/>
    <property type="evidence" value="ECO:0007669"/>
    <property type="project" value="TreeGrafter"/>
</dbReference>
<evidence type="ECO:0000256" key="6">
    <source>
        <dbReference type="ARBA" id="ARBA00022781"/>
    </source>
</evidence>
<evidence type="ECO:0000256" key="8">
    <source>
        <dbReference type="ARBA" id="ARBA00023065"/>
    </source>
</evidence>
<protein>
    <recommendedName>
        <fullName evidence="11">ATP synthase subunit a</fullName>
    </recommendedName>
</protein>
<dbReference type="GO" id="GO:0045259">
    <property type="term" value="C:proton-transporting ATP synthase complex"/>
    <property type="evidence" value="ECO:0007669"/>
    <property type="project" value="UniProtKB-KW"/>
</dbReference>
<evidence type="ECO:0000256" key="2">
    <source>
        <dbReference type="ARBA" id="ARBA00006810"/>
    </source>
</evidence>
<comment type="similarity">
    <text evidence="2">Belongs to the ATPase A chain family.</text>
</comment>
<keyword evidence="8" id="KW-0406">Ion transport</keyword>
<dbReference type="PANTHER" id="PTHR11410">
    <property type="entry name" value="ATP SYNTHASE SUBUNIT A"/>
    <property type="match status" value="1"/>
</dbReference>
<geneLocation type="mitochondrion" evidence="13"/>
<dbReference type="CDD" id="cd00310">
    <property type="entry name" value="ATP-synt_Fo_a_6"/>
    <property type="match status" value="1"/>
</dbReference>
<dbReference type="InterPro" id="IPR035908">
    <property type="entry name" value="F0_ATP_A_sf"/>
</dbReference>
<evidence type="ECO:0000256" key="11">
    <source>
        <dbReference type="RuleBase" id="RU004450"/>
    </source>
</evidence>
<dbReference type="PRINTS" id="PR00123">
    <property type="entry name" value="ATPASEA"/>
</dbReference>
<evidence type="ECO:0000256" key="7">
    <source>
        <dbReference type="ARBA" id="ARBA00022989"/>
    </source>
</evidence>
<keyword evidence="5 12" id="KW-0812">Transmembrane</keyword>
<dbReference type="PROSITE" id="PS00449">
    <property type="entry name" value="ATPASE_A"/>
    <property type="match status" value="1"/>
</dbReference>
<feature type="transmembrane region" description="Helical" evidence="12">
    <location>
        <begin position="15"/>
        <end position="40"/>
    </location>
</feature>
<dbReference type="AlphaFoldDB" id="G8HQX9"/>
<name>G8HQX9_9EUPU</name>
<keyword evidence="7 12" id="KW-1133">Transmembrane helix</keyword>
<dbReference type="GO" id="GO:0005743">
    <property type="term" value="C:mitochondrial inner membrane"/>
    <property type="evidence" value="ECO:0007669"/>
    <property type="project" value="UniProtKB-SubCell"/>
</dbReference>
<dbReference type="InterPro" id="IPR045083">
    <property type="entry name" value="ATP_synth_F0_asu_bact/mt"/>
</dbReference>
<keyword evidence="13" id="KW-0496">Mitochondrion</keyword>
<keyword evidence="4" id="KW-0138">CF(0)</keyword>
<gene>
    <name evidence="13" type="primary">atp6</name>
</gene>
<dbReference type="PANTHER" id="PTHR11410:SF0">
    <property type="entry name" value="ATP SYNTHASE SUBUNIT A"/>
    <property type="match status" value="1"/>
</dbReference>
<evidence type="ECO:0000256" key="10">
    <source>
        <dbReference type="ARBA" id="ARBA00023310"/>
    </source>
</evidence>
<feature type="transmembrane region" description="Helical" evidence="12">
    <location>
        <begin position="170"/>
        <end position="201"/>
    </location>
</feature>
<organism evidence="13">
    <name type="scientific">Imerinia grandidieri</name>
    <dbReference type="NCBI Taxonomy" id="3244470"/>
    <lineage>
        <taxon>Eukaryota</taxon>
        <taxon>Metazoa</taxon>
        <taxon>Spiralia</taxon>
        <taxon>Lophotrochozoa</taxon>
        <taxon>Mollusca</taxon>
        <taxon>Gastropoda</taxon>
        <taxon>Heterobranchia</taxon>
        <taxon>Euthyneura</taxon>
        <taxon>Panpulmonata</taxon>
        <taxon>Eupulmonata</taxon>
        <taxon>Systellommatophora</taxon>
        <taxon>Veronicelloidea</taxon>
        <taxon>Veronicellidae</taxon>
        <taxon>Imerinia</taxon>
    </lineage>
</organism>
<sequence length="205" mass="22112">MMADLFSSLDGAYSWWSWGIPLLGLSLLVSSSFTISLKGLLPSFSPMSGVKLLLMSGVLPGLFTALIFLNFQGLVPLVYSITSGLWCPALLGLTLWLSLLTSGFCFNPKEALAHLAPSGAPTLMIPLLVLIESISILIRPLTLTVRLVANISAGHIVLSLVASSAHAQGGLLFVSIFYSLFEFFVCFIQAYIFTLLISLYAQEHP</sequence>
<evidence type="ECO:0000256" key="1">
    <source>
        <dbReference type="ARBA" id="ARBA00004141"/>
    </source>
</evidence>
<comment type="subcellular location">
    <subcellularLocation>
        <location evidence="1">Membrane</location>
        <topology evidence="1">Multi-pass membrane protein</topology>
    </subcellularLocation>
    <subcellularLocation>
        <location evidence="11">Mitochondrion inner membrane</location>
        <topology evidence="11">Multi-pass membrane protein</topology>
    </subcellularLocation>
</comment>
<accession>G8HQX9</accession>
<evidence type="ECO:0000256" key="12">
    <source>
        <dbReference type="SAM" id="Phobius"/>
    </source>
</evidence>
<feature type="transmembrane region" description="Helical" evidence="12">
    <location>
        <begin position="143"/>
        <end position="163"/>
    </location>
</feature>
<dbReference type="NCBIfam" id="TIGR01131">
    <property type="entry name" value="ATP_synt_6_or_A"/>
    <property type="match status" value="1"/>
</dbReference>
<keyword evidence="9 12" id="KW-0472">Membrane</keyword>
<evidence type="ECO:0000256" key="5">
    <source>
        <dbReference type="ARBA" id="ARBA00022692"/>
    </source>
</evidence>
<evidence type="ECO:0000256" key="4">
    <source>
        <dbReference type="ARBA" id="ARBA00022547"/>
    </source>
</evidence>
<keyword evidence="10" id="KW-0066">ATP synthesis</keyword>
<proteinExistence type="inferred from homology"/>
<evidence type="ECO:0000313" key="13">
    <source>
        <dbReference type="EMBL" id="AEQ93882.1"/>
    </source>
</evidence>
<feature type="transmembrane region" description="Helical" evidence="12">
    <location>
        <begin position="111"/>
        <end position="131"/>
    </location>
</feature>
<dbReference type="InterPro" id="IPR000568">
    <property type="entry name" value="ATP_synth_F0_asu"/>
</dbReference>
<reference evidence="13" key="1">
    <citation type="journal article" date="2011" name="BMC Evol. Biol.">
        <title>Ten new complete mitochondrial genomes of pulmonates (Mollusca: Gastropoda) and their impact on phylogenetic relationships.</title>
        <authorList>
            <person name="White T.R."/>
            <person name="Conrad M.M."/>
            <person name="Tseng R."/>
            <person name="Balayan S."/>
            <person name="Golding R."/>
            <person name="de Frias Martins A.M."/>
            <person name="Dayrat B.A."/>
        </authorList>
    </citation>
    <scope>NUCLEOTIDE SEQUENCE</scope>
</reference>
<dbReference type="InterPro" id="IPR023011">
    <property type="entry name" value="ATP_synth_F0_asu_AS"/>
</dbReference>
<evidence type="ECO:0000256" key="3">
    <source>
        <dbReference type="ARBA" id="ARBA00022448"/>
    </source>
</evidence>
<evidence type="ECO:0000256" key="9">
    <source>
        <dbReference type="ARBA" id="ARBA00023136"/>
    </source>
</evidence>
<dbReference type="EMBL" id="JN619347">
    <property type="protein sequence ID" value="AEQ93882.1"/>
    <property type="molecule type" value="Genomic_DNA"/>
</dbReference>
<reference evidence="13" key="2">
    <citation type="submission" date="2011-08" db="EMBL/GenBank/DDBJ databases">
        <authorList>
            <person name="Dayrat B."/>
        </authorList>
    </citation>
    <scope>NUCLEOTIDE SEQUENCE</scope>
</reference>
<feature type="transmembrane region" description="Helical" evidence="12">
    <location>
        <begin position="52"/>
        <end position="71"/>
    </location>
</feature>
<keyword evidence="6" id="KW-0375">Hydrogen ion transport</keyword>
<dbReference type="Pfam" id="PF00119">
    <property type="entry name" value="ATP-synt_A"/>
    <property type="match status" value="1"/>
</dbReference>